<protein>
    <recommendedName>
        <fullName evidence="3">GIY-YIG domain-containing protein</fullName>
    </recommendedName>
</protein>
<sequence>MVNLLTGVAKAAKKRAQTDAIQPVVEFFQIRPTSVRNGSNWRIFDEGKGDSSHPYLAGLKRELEAHRGIYIFYDSRGRALYVGKTKSQSLWKEINLAYNRDRDPQVQKILRVQHPERRQDFRTADEMRRQIRPVSVRLHELAEYVSAYRVAEDMIVDIESLLIRSFPNDLLNKKIENLTWK</sequence>
<evidence type="ECO:0000313" key="1">
    <source>
        <dbReference type="EMBL" id="RDV05959.1"/>
    </source>
</evidence>
<dbReference type="RefSeq" id="WP_115547519.1">
    <property type="nucleotide sequence ID" value="NZ_QRGP01000001.1"/>
</dbReference>
<comment type="caution">
    <text evidence="1">The sequence shown here is derived from an EMBL/GenBank/DDBJ whole genome shotgun (WGS) entry which is preliminary data.</text>
</comment>
<keyword evidence="2" id="KW-1185">Reference proteome</keyword>
<dbReference type="OrthoDB" id="5519787at2"/>
<gene>
    <name evidence="1" type="ORF">DXH95_00425</name>
</gene>
<organism evidence="1 2">
    <name type="scientific">Sphingorhabdus pulchriflava</name>
    <dbReference type="NCBI Taxonomy" id="2292257"/>
    <lineage>
        <taxon>Bacteria</taxon>
        <taxon>Pseudomonadati</taxon>
        <taxon>Pseudomonadota</taxon>
        <taxon>Alphaproteobacteria</taxon>
        <taxon>Sphingomonadales</taxon>
        <taxon>Sphingomonadaceae</taxon>
        <taxon>Sphingorhabdus</taxon>
    </lineage>
</organism>
<reference evidence="2" key="1">
    <citation type="submission" date="2018-08" db="EMBL/GenBank/DDBJ databases">
        <authorList>
            <person name="Kim S.-J."/>
            <person name="Jung G.-Y."/>
        </authorList>
    </citation>
    <scope>NUCLEOTIDE SEQUENCE [LARGE SCALE GENOMIC DNA]</scope>
    <source>
        <strain evidence="2">GY_G</strain>
    </source>
</reference>
<evidence type="ECO:0008006" key="3">
    <source>
        <dbReference type="Google" id="ProtNLM"/>
    </source>
</evidence>
<name>A0A371BEC9_9SPHN</name>
<dbReference type="AlphaFoldDB" id="A0A371BEC9"/>
<proteinExistence type="predicted"/>
<dbReference type="EMBL" id="QRGP01000001">
    <property type="protein sequence ID" value="RDV05959.1"/>
    <property type="molecule type" value="Genomic_DNA"/>
</dbReference>
<evidence type="ECO:0000313" key="2">
    <source>
        <dbReference type="Proteomes" id="UP000263833"/>
    </source>
</evidence>
<dbReference type="Proteomes" id="UP000263833">
    <property type="component" value="Unassembled WGS sequence"/>
</dbReference>
<accession>A0A371BEC9</accession>